<protein>
    <submittedName>
        <fullName evidence="3">Uncharacterized protein</fullName>
    </submittedName>
</protein>
<evidence type="ECO:0000256" key="2">
    <source>
        <dbReference type="SAM" id="Phobius"/>
    </source>
</evidence>
<dbReference type="Proteomes" id="UP001497623">
    <property type="component" value="Unassembled WGS sequence"/>
</dbReference>
<name>A0AAV2RRN6_MEGNR</name>
<feature type="compositionally biased region" description="Pro residues" evidence="1">
    <location>
        <begin position="154"/>
        <end position="163"/>
    </location>
</feature>
<feature type="compositionally biased region" description="Basic and acidic residues" evidence="1">
    <location>
        <begin position="131"/>
        <end position="148"/>
    </location>
</feature>
<feature type="compositionally biased region" description="Low complexity" evidence="1">
    <location>
        <begin position="164"/>
        <end position="175"/>
    </location>
</feature>
<feature type="transmembrane region" description="Helical" evidence="2">
    <location>
        <begin position="69"/>
        <end position="91"/>
    </location>
</feature>
<dbReference type="EMBL" id="CAXKWB010029554">
    <property type="protein sequence ID" value="CAL4135741.1"/>
    <property type="molecule type" value="Genomic_DNA"/>
</dbReference>
<reference evidence="3 4" key="1">
    <citation type="submission" date="2024-05" db="EMBL/GenBank/DDBJ databases">
        <authorList>
            <person name="Wallberg A."/>
        </authorList>
    </citation>
    <scope>NUCLEOTIDE SEQUENCE [LARGE SCALE GENOMIC DNA]</scope>
</reference>
<keyword evidence="2" id="KW-1133">Transmembrane helix</keyword>
<evidence type="ECO:0000256" key="1">
    <source>
        <dbReference type="SAM" id="MobiDB-lite"/>
    </source>
</evidence>
<feature type="transmembrane region" description="Helical" evidence="2">
    <location>
        <begin position="21"/>
        <end position="40"/>
    </location>
</feature>
<accession>A0AAV2RRN6</accession>
<organism evidence="3 4">
    <name type="scientific">Meganyctiphanes norvegica</name>
    <name type="common">Northern krill</name>
    <name type="synonym">Thysanopoda norvegica</name>
    <dbReference type="NCBI Taxonomy" id="48144"/>
    <lineage>
        <taxon>Eukaryota</taxon>
        <taxon>Metazoa</taxon>
        <taxon>Ecdysozoa</taxon>
        <taxon>Arthropoda</taxon>
        <taxon>Crustacea</taxon>
        <taxon>Multicrustacea</taxon>
        <taxon>Malacostraca</taxon>
        <taxon>Eumalacostraca</taxon>
        <taxon>Eucarida</taxon>
        <taxon>Euphausiacea</taxon>
        <taxon>Euphausiidae</taxon>
        <taxon>Meganyctiphanes</taxon>
    </lineage>
</organism>
<proteinExistence type="predicted"/>
<keyword evidence="4" id="KW-1185">Reference proteome</keyword>
<evidence type="ECO:0000313" key="3">
    <source>
        <dbReference type="EMBL" id="CAL4135741.1"/>
    </source>
</evidence>
<sequence>MVKTFFKSALQIGPWRISRKVMAFSIGFSVVVILFGIFTLHSHLFDRDWGDDWEDDWDLDDELSSGDSIMLVIMGLAGMSLLITSLACCLAQHNVPMQLPSDTPVFTLEDNAHQPVTTVPSAPMQPSWRRPRGDTRHVKAGVPEEIKQLDYPSPGYPGPPSYPDNPGGSHAPTHTPSHRSTTRRTHPMDQIHQPASMSDLPPPYAP</sequence>
<comment type="caution">
    <text evidence="3">The sequence shown here is derived from an EMBL/GenBank/DDBJ whole genome shotgun (WGS) entry which is preliminary data.</text>
</comment>
<evidence type="ECO:0000313" key="4">
    <source>
        <dbReference type="Proteomes" id="UP001497623"/>
    </source>
</evidence>
<dbReference type="AlphaFoldDB" id="A0AAV2RRN6"/>
<feature type="compositionally biased region" description="Basic residues" evidence="1">
    <location>
        <begin position="176"/>
        <end position="185"/>
    </location>
</feature>
<gene>
    <name evidence="3" type="ORF">MNOR_LOCUS27706</name>
</gene>
<feature type="region of interest" description="Disordered" evidence="1">
    <location>
        <begin position="115"/>
        <end position="206"/>
    </location>
</feature>
<keyword evidence="2" id="KW-0472">Membrane</keyword>
<keyword evidence="2" id="KW-0812">Transmembrane</keyword>